<evidence type="ECO:0000313" key="3">
    <source>
        <dbReference type="Proteomes" id="UP001603857"/>
    </source>
</evidence>
<comment type="caution">
    <text evidence="2">The sequence shown here is derived from an EMBL/GenBank/DDBJ whole genome shotgun (WGS) entry which is preliminary data.</text>
</comment>
<dbReference type="AlphaFoldDB" id="A0ABD1LF34"/>
<reference evidence="2 3" key="1">
    <citation type="submission" date="2024-08" db="EMBL/GenBank/DDBJ databases">
        <title>Insights into the chromosomal genome structure of Flemingia macrophylla.</title>
        <authorList>
            <person name="Ding Y."/>
            <person name="Zhao Y."/>
            <person name="Bi W."/>
            <person name="Wu M."/>
            <person name="Zhao G."/>
            <person name="Gong Y."/>
            <person name="Li W."/>
            <person name="Zhang P."/>
        </authorList>
    </citation>
    <scope>NUCLEOTIDE SEQUENCE [LARGE SCALE GENOMIC DNA]</scope>
    <source>
        <strain evidence="2">DYQJB</strain>
        <tissue evidence="2">Leaf</tissue>
    </source>
</reference>
<dbReference type="EMBL" id="JBGMDY010000009">
    <property type="protein sequence ID" value="KAL2322086.1"/>
    <property type="molecule type" value="Genomic_DNA"/>
</dbReference>
<dbReference type="Proteomes" id="UP001603857">
    <property type="component" value="Unassembled WGS sequence"/>
</dbReference>
<evidence type="ECO:0000256" key="1">
    <source>
        <dbReference type="SAM" id="MobiDB-lite"/>
    </source>
</evidence>
<gene>
    <name evidence="2" type="ORF">Fmac_026465</name>
</gene>
<organism evidence="2 3">
    <name type="scientific">Flemingia macrophylla</name>
    <dbReference type="NCBI Taxonomy" id="520843"/>
    <lineage>
        <taxon>Eukaryota</taxon>
        <taxon>Viridiplantae</taxon>
        <taxon>Streptophyta</taxon>
        <taxon>Embryophyta</taxon>
        <taxon>Tracheophyta</taxon>
        <taxon>Spermatophyta</taxon>
        <taxon>Magnoliopsida</taxon>
        <taxon>eudicotyledons</taxon>
        <taxon>Gunneridae</taxon>
        <taxon>Pentapetalae</taxon>
        <taxon>rosids</taxon>
        <taxon>fabids</taxon>
        <taxon>Fabales</taxon>
        <taxon>Fabaceae</taxon>
        <taxon>Papilionoideae</taxon>
        <taxon>50 kb inversion clade</taxon>
        <taxon>NPAAA clade</taxon>
        <taxon>indigoferoid/millettioid clade</taxon>
        <taxon>Phaseoleae</taxon>
        <taxon>Flemingia</taxon>
    </lineage>
</organism>
<keyword evidence="3" id="KW-1185">Reference proteome</keyword>
<proteinExistence type="predicted"/>
<protein>
    <submittedName>
        <fullName evidence="2">Uncharacterized protein</fullName>
    </submittedName>
</protein>
<feature type="region of interest" description="Disordered" evidence="1">
    <location>
        <begin position="1"/>
        <end position="53"/>
    </location>
</feature>
<accession>A0ABD1LF34</accession>
<sequence length="89" mass="10163">MNRSFGQDPRTKESAFPVRRPSGVSSPMPVTPALGYPKQQGLPLQHKNVQTRPETCEKAMIRLLQKHNNITTWQLLTPEEQELERRAPS</sequence>
<evidence type="ECO:0000313" key="2">
    <source>
        <dbReference type="EMBL" id="KAL2322086.1"/>
    </source>
</evidence>
<name>A0ABD1LF34_9FABA</name>